<name>A0ABR8A1I8_9CYAN</name>
<accession>A0ABR8A1I8</accession>
<reference evidence="1 2" key="1">
    <citation type="journal article" date="2020" name="ISME J.">
        <title>Comparative genomics reveals insights into cyanobacterial evolution and habitat adaptation.</title>
        <authorList>
            <person name="Chen M.Y."/>
            <person name="Teng W.K."/>
            <person name="Zhao L."/>
            <person name="Hu C.X."/>
            <person name="Zhou Y.K."/>
            <person name="Han B.P."/>
            <person name="Song L.R."/>
            <person name="Shu W.S."/>
        </authorList>
    </citation>
    <scope>NUCLEOTIDE SEQUENCE [LARGE SCALE GENOMIC DNA]</scope>
    <source>
        <strain evidence="1 2">FACHB-723</strain>
    </source>
</reference>
<dbReference type="EMBL" id="JACJQB010000077">
    <property type="protein sequence ID" value="MBD2190086.1"/>
    <property type="molecule type" value="Genomic_DNA"/>
</dbReference>
<dbReference type="Proteomes" id="UP000642094">
    <property type="component" value="Unassembled WGS sequence"/>
</dbReference>
<evidence type="ECO:0000313" key="2">
    <source>
        <dbReference type="Proteomes" id="UP000642094"/>
    </source>
</evidence>
<sequence length="82" mass="9752">MASLLQKAVASNHERNKILAILGQRNPSDRYYQAWIRPNDVNIIQRLRDWRPNGEVLAPIALRERMVNETTQELMHYLPDWR</sequence>
<proteinExistence type="predicted"/>
<evidence type="ECO:0000313" key="1">
    <source>
        <dbReference type="EMBL" id="MBD2190086.1"/>
    </source>
</evidence>
<keyword evidence="2" id="KW-1185">Reference proteome</keyword>
<organism evidence="1 2">
    <name type="scientific">Pseudanabaena mucicola FACHB-723</name>
    <dbReference type="NCBI Taxonomy" id="2692860"/>
    <lineage>
        <taxon>Bacteria</taxon>
        <taxon>Bacillati</taxon>
        <taxon>Cyanobacteriota</taxon>
        <taxon>Cyanophyceae</taxon>
        <taxon>Pseudanabaenales</taxon>
        <taxon>Pseudanabaenaceae</taxon>
        <taxon>Pseudanabaena</taxon>
    </lineage>
</organism>
<gene>
    <name evidence="1" type="ORF">H6F41_18345</name>
</gene>
<comment type="caution">
    <text evidence="1">The sequence shown here is derived from an EMBL/GenBank/DDBJ whole genome shotgun (WGS) entry which is preliminary data.</text>
</comment>
<dbReference type="RefSeq" id="WP_190404896.1">
    <property type="nucleotide sequence ID" value="NZ_JACJQB010000077.1"/>
</dbReference>
<protein>
    <submittedName>
        <fullName evidence="1">TIGR03985 family CRISPR-associated protein</fullName>
    </submittedName>
</protein>
<dbReference type="NCBIfam" id="TIGR03985">
    <property type="entry name" value="TIGR03985 family CRISPR-associated protein"/>
    <property type="match status" value="1"/>
</dbReference>
<dbReference type="InterPro" id="IPR023816">
    <property type="entry name" value="CRISPR-assoc_CYA0889"/>
</dbReference>